<sequence>MTTIPAGCARPRPACTRLARTLRLLPGLLAACLVAAPLAACGPDPAPPVGTATATTTPTTTPTTDAGDGVRYGGGAEGVLPPALADVVAPAAADDRGGIPVSSAGVGVAGEGDVVVDVYADPACPWCARFDAQHAEALLVLVADGGVTLVHRPLAFLDDRFGGTYSTRAVHALAVVADGSPEHYVDVLHALMAHQPDPDDTEALTDLEIADLARAAGVPEAVVERFTAVAETPFEVATADGGTERRTATSRVLAPWVAAATHRAALDLGAVRVPTILVDGVPVEDWDETGRLADAIAAARA</sequence>
<keyword evidence="2" id="KW-0732">Signal</keyword>
<evidence type="ECO:0000313" key="5">
    <source>
        <dbReference type="Proteomes" id="UP000642125"/>
    </source>
</evidence>
<organism evidence="4 5">
    <name type="scientific">Cellulomonas pakistanensis</name>
    <dbReference type="NCBI Taxonomy" id="992287"/>
    <lineage>
        <taxon>Bacteria</taxon>
        <taxon>Bacillati</taxon>
        <taxon>Actinomycetota</taxon>
        <taxon>Actinomycetes</taxon>
        <taxon>Micrococcales</taxon>
        <taxon>Cellulomonadaceae</taxon>
        <taxon>Cellulomonas</taxon>
    </lineage>
</organism>
<dbReference type="Gene3D" id="3.40.30.10">
    <property type="entry name" value="Glutaredoxin"/>
    <property type="match status" value="1"/>
</dbReference>
<dbReference type="InterPro" id="IPR012336">
    <property type="entry name" value="Thioredoxin-like_fold"/>
</dbReference>
<feature type="chain" id="PRO_5039678897" description="Thioredoxin-like fold domain-containing protein" evidence="2">
    <location>
        <begin position="40"/>
        <end position="301"/>
    </location>
</feature>
<feature type="signal peptide" evidence="2">
    <location>
        <begin position="1"/>
        <end position="39"/>
    </location>
</feature>
<evidence type="ECO:0000256" key="2">
    <source>
        <dbReference type="SAM" id="SignalP"/>
    </source>
</evidence>
<accession>A0A919U757</accession>
<evidence type="ECO:0000313" key="4">
    <source>
        <dbReference type="EMBL" id="GIG36970.1"/>
    </source>
</evidence>
<feature type="region of interest" description="Disordered" evidence="1">
    <location>
        <begin position="49"/>
        <end position="68"/>
    </location>
</feature>
<dbReference type="EMBL" id="BONO01000017">
    <property type="protein sequence ID" value="GIG36970.1"/>
    <property type="molecule type" value="Genomic_DNA"/>
</dbReference>
<comment type="caution">
    <text evidence="4">The sequence shown here is derived from an EMBL/GenBank/DDBJ whole genome shotgun (WGS) entry which is preliminary data.</text>
</comment>
<dbReference type="Proteomes" id="UP000642125">
    <property type="component" value="Unassembled WGS sequence"/>
</dbReference>
<evidence type="ECO:0000259" key="3">
    <source>
        <dbReference type="Pfam" id="PF13462"/>
    </source>
</evidence>
<keyword evidence="5" id="KW-1185">Reference proteome</keyword>
<dbReference type="RefSeq" id="WP_203668989.1">
    <property type="nucleotide sequence ID" value="NZ_BONO01000017.1"/>
</dbReference>
<name>A0A919U757_9CELL</name>
<proteinExistence type="predicted"/>
<gene>
    <name evidence="4" type="ORF">Cpa01nite_23510</name>
</gene>
<dbReference type="SUPFAM" id="SSF52833">
    <property type="entry name" value="Thioredoxin-like"/>
    <property type="match status" value="1"/>
</dbReference>
<dbReference type="AlphaFoldDB" id="A0A919U757"/>
<dbReference type="Pfam" id="PF13462">
    <property type="entry name" value="Thioredoxin_4"/>
    <property type="match status" value="1"/>
</dbReference>
<evidence type="ECO:0000256" key="1">
    <source>
        <dbReference type="SAM" id="MobiDB-lite"/>
    </source>
</evidence>
<dbReference type="CDD" id="cd02972">
    <property type="entry name" value="DsbA_family"/>
    <property type="match status" value="1"/>
</dbReference>
<feature type="domain" description="Thioredoxin-like fold" evidence="3">
    <location>
        <begin position="113"/>
        <end position="285"/>
    </location>
</feature>
<dbReference type="InterPro" id="IPR036249">
    <property type="entry name" value="Thioredoxin-like_sf"/>
</dbReference>
<reference evidence="4" key="1">
    <citation type="submission" date="2021-01" db="EMBL/GenBank/DDBJ databases">
        <title>Whole genome shotgun sequence of Cellulomonas pakistanensis NBRC 110800.</title>
        <authorList>
            <person name="Komaki H."/>
            <person name="Tamura T."/>
        </authorList>
    </citation>
    <scope>NUCLEOTIDE SEQUENCE</scope>
    <source>
        <strain evidence="4">NBRC 110800</strain>
    </source>
</reference>
<protein>
    <recommendedName>
        <fullName evidence="3">Thioredoxin-like fold domain-containing protein</fullName>
    </recommendedName>
</protein>